<proteinExistence type="predicted"/>
<dbReference type="InterPro" id="IPR032808">
    <property type="entry name" value="DoxX"/>
</dbReference>
<evidence type="ECO:0000256" key="2">
    <source>
        <dbReference type="ARBA" id="ARBA00022692"/>
    </source>
</evidence>
<accession>A0A2T0Q583</accession>
<name>A0A2T0Q583_9ACTN</name>
<evidence type="ECO:0000313" key="6">
    <source>
        <dbReference type="EMBL" id="PRX98956.1"/>
    </source>
</evidence>
<keyword evidence="7" id="KW-1185">Reference proteome</keyword>
<dbReference type="Proteomes" id="UP000237846">
    <property type="component" value="Unassembled WGS sequence"/>
</dbReference>
<dbReference type="Pfam" id="PF13564">
    <property type="entry name" value="DoxX_2"/>
    <property type="match status" value="1"/>
</dbReference>
<feature type="transmembrane region" description="Helical" evidence="5">
    <location>
        <begin position="100"/>
        <end position="121"/>
    </location>
</feature>
<evidence type="ECO:0000256" key="1">
    <source>
        <dbReference type="ARBA" id="ARBA00004141"/>
    </source>
</evidence>
<evidence type="ECO:0000256" key="4">
    <source>
        <dbReference type="ARBA" id="ARBA00023136"/>
    </source>
</evidence>
<gene>
    <name evidence="6" type="ORF">CLV72_104536</name>
</gene>
<comment type="caution">
    <text evidence="6">The sequence shown here is derived from an EMBL/GenBank/DDBJ whole genome shotgun (WGS) entry which is preliminary data.</text>
</comment>
<dbReference type="OrthoDB" id="3790625at2"/>
<evidence type="ECO:0000256" key="5">
    <source>
        <dbReference type="SAM" id="Phobius"/>
    </source>
</evidence>
<dbReference type="GO" id="GO:0016020">
    <property type="term" value="C:membrane"/>
    <property type="evidence" value="ECO:0007669"/>
    <property type="project" value="UniProtKB-SubCell"/>
</dbReference>
<comment type="subcellular location">
    <subcellularLocation>
        <location evidence="1">Membrane</location>
        <topology evidence="1">Multi-pass membrane protein</topology>
    </subcellularLocation>
</comment>
<sequence>MNLALWITAGLLAVLYLASGAAKLARSRERLAAWGFAWVQDAGGGTVRAIGVLELLAAAGLVLPAALGIAPGLVPVAALGLVLLMTGAIAVHLRRREYQGVAVSAVLLALAAFVVWGRFALEPFTG</sequence>
<reference evidence="6 7" key="1">
    <citation type="submission" date="2018-03" db="EMBL/GenBank/DDBJ databases">
        <title>Genomic Encyclopedia of Archaeal and Bacterial Type Strains, Phase II (KMG-II): from individual species to whole genera.</title>
        <authorList>
            <person name="Goeker M."/>
        </authorList>
    </citation>
    <scope>NUCLEOTIDE SEQUENCE [LARGE SCALE GENOMIC DNA]</scope>
    <source>
        <strain evidence="6 7">DSM 45601</strain>
    </source>
</reference>
<keyword evidence="3 5" id="KW-1133">Transmembrane helix</keyword>
<evidence type="ECO:0000256" key="3">
    <source>
        <dbReference type="ARBA" id="ARBA00022989"/>
    </source>
</evidence>
<organism evidence="6 7">
    <name type="scientific">Allonocardiopsis opalescens</name>
    <dbReference type="NCBI Taxonomy" id="1144618"/>
    <lineage>
        <taxon>Bacteria</taxon>
        <taxon>Bacillati</taxon>
        <taxon>Actinomycetota</taxon>
        <taxon>Actinomycetes</taxon>
        <taxon>Streptosporangiales</taxon>
        <taxon>Allonocardiopsis</taxon>
    </lineage>
</organism>
<keyword evidence="4 5" id="KW-0472">Membrane</keyword>
<protein>
    <submittedName>
        <fullName evidence="6">DoxX-like protein</fullName>
    </submittedName>
</protein>
<keyword evidence="2 5" id="KW-0812">Transmembrane</keyword>
<feature type="transmembrane region" description="Helical" evidence="5">
    <location>
        <begin position="73"/>
        <end position="93"/>
    </location>
</feature>
<dbReference type="AlphaFoldDB" id="A0A2T0Q583"/>
<evidence type="ECO:0000313" key="7">
    <source>
        <dbReference type="Proteomes" id="UP000237846"/>
    </source>
</evidence>
<dbReference type="RefSeq" id="WP_106246613.1">
    <property type="nucleotide sequence ID" value="NZ_PVZC01000004.1"/>
</dbReference>
<dbReference type="EMBL" id="PVZC01000004">
    <property type="protein sequence ID" value="PRX98956.1"/>
    <property type="molecule type" value="Genomic_DNA"/>
</dbReference>